<gene>
    <name evidence="4" type="ORF">NSJP_0509</name>
</gene>
<evidence type="ECO:0000256" key="1">
    <source>
        <dbReference type="ARBA" id="ARBA00023122"/>
    </source>
</evidence>
<dbReference type="EMBL" id="LT828648">
    <property type="protein sequence ID" value="SLM46681.1"/>
    <property type="molecule type" value="Genomic_DNA"/>
</dbReference>
<protein>
    <recommendedName>
        <fullName evidence="3">CBS domain-containing protein</fullName>
    </recommendedName>
</protein>
<organism evidence="4 5">
    <name type="scientific">Nitrospira japonica</name>
    <dbReference type="NCBI Taxonomy" id="1325564"/>
    <lineage>
        <taxon>Bacteria</taxon>
        <taxon>Pseudomonadati</taxon>
        <taxon>Nitrospirota</taxon>
        <taxon>Nitrospiria</taxon>
        <taxon>Nitrospirales</taxon>
        <taxon>Nitrospiraceae</taxon>
        <taxon>Nitrospira</taxon>
    </lineage>
</organism>
<dbReference type="SMART" id="SM00116">
    <property type="entry name" value="CBS"/>
    <property type="match status" value="2"/>
</dbReference>
<dbReference type="RefSeq" id="WP_172834100.1">
    <property type="nucleotide sequence ID" value="NZ_LT828648.1"/>
</dbReference>
<evidence type="ECO:0000313" key="4">
    <source>
        <dbReference type="EMBL" id="SLM46681.1"/>
    </source>
</evidence>
<dbReference type="InterPro" id="IPR051257">
    <property type="entry name" value="Diverse_CBS-Domain"/>
</dbReference>
<evidence type="ECO:0000313" key="5">
    <source>
        <dbReference type="Proteomes" id="UP000192042"/>
    </source>
</evidence>
<dbReference type="InterPro" id="IPR000644">
    <property type="entry name" value="CBS_dom"/>
</dbReference>
<name>A0A1W1I121_9BACT</name>
<evidence type="ECO:0000259" key="3">
    <source>
        <dbReference type="PROSITE" id="PS51371"/>
    </source>
</evidence>
<keyword evidence="5" id="KW-1185">Reference proteome</keyword>
<dbReference type="PANTHER" id="PTHR43080:SF2">
    <property type="entry name" value="CBS DOMAIN-CONTAINING PROTEIN"/>
    <property type="match status" value="1"/>
</dbReference>
<keyword evidence="1 2" id="KW-0129">CBS domain</keyword>
<dbReference type="SUPFAM" id="SSF54631">
    <property type="entry name" value="CBS-domain pair"/>
    <property type="match status" value="1"/>
</dbReference>
<dbReference type="Gene3D" id="3.10.580.10">
    <property type="entry name" value="CBS-domain"/>
    <property type="match status" value="1"/>
</dbReference>
<evidence type="ECO:0000256" key="2">
    <source>
        <dbReference type="PROSITE-ProRule" id="PRU00703"/>
    </source>
</evidence>
<dbReference type="AlphaFoldDB" id="A0A1W1I121"/>
<dbReference type="Pfam" id="PF00571">
    <property type="entry name" value="CBS"/>
    <property type="match status" value="2"/>
</dbReference>
<proteinExistence type="predicted"/>
<sequence>MVTVGQLMKQDLVTVDTGTSVVEAAKLMKACNVGSVLVSQENRIVGIVTESDVVRKFVGVDRVAYFTPVESIMSSPVLGIEARRPITEAADLMNKHRTRHLGVTKAGAIVGVVSVRDFLQPVAVDDF</sequence>
<dbReference type="KEGG" id="nja:NSJP_0509"/>
<dbReference type="PANTHER" id="PTHR43080">
    <property type="entry name" value="CBS DOMAIN-CONTAINING PROTEIN CBSX3, MITOCHONDRIAL"/>
    <property type="match status" value="1"/>
</dbReference>
<reference evidence="4 5" key="1">
    <citation type="submission" date="2017-03" db="EMBL/GenBank/DDBJ databases">
        <authorList>
            <person name="Afonso C.L."/>
            <person name="Miller P.J."/>
            <person name="Scott M.A."/>
            <person name="Spackman E."/>
            <person name="Goraichik I."/>
            <person name="Dimitrov K.M."/>
            <person name="Suarez D.L."/>
            <person name="Swayne D.E."/>
        </authorList>
    </citation>
    <scope>NUCLEOTIDE SEQUENCE [LARGE SCALE GENOMIC DNA]</scope>
    <source>
        <strain evidence="4">Genome sequencing of Nitrospira japonica strain NJ11</strain>
    </source>
</reference>
<dbReference type="Proteomes" id="UP000192042">
    <property type="component" value="Chromosome I"/>
</dbReference>
<dbReference type="InterPro" id="IPR046342">
    <property type="entry name" value="CBS_dom_sf"/>
</dbReference>
<feature type="domain" description="CBS" evidence="3">
    <location>
        <begin position="8"/>
        <end position="65"/>
    </location>
</feature>
<dbReference type="PROSITE" id="PS51371">
    <property type="entry name" value="CBS"/>
    <property type="match status" value="2"/>
</dbReference>
<feature type="domain" description="CBS" evidence="3">
    <location>
        <begin position="73"/>
        <end position="127"/>
    </location>
</feature>
<dbReference type="STRING" id="1325564.NSJP_0509"/>
<accession>A0A1W1I121</accession>